<keyword evidence="1" id="KW-0732">Signal</keyword>
<evidence type="ECO:0000313" key="3">
    <source>
        <dbReference type="Proteomes" id="UP001060414"/>
    </source>
</evidence>
<feature type="chain" id="PRO_5045543506" evidence="1">
    <location>
        <begin position="30"/>
        <end position="339"/>
    </location>
</feature>
<proteinExistence type="predicted"/>
<dbReference type="RefSeq" id="WP_260749500.1">
    <property type="nucleotide sequence ID" value="NZ_CP092109.1"/>
</dbReference>
<dbReference type="EMBL" id="CP092109">
    <property type="protein sequence ID" value="UWZ81129.1"/>
    <property type="molecule type" value="Genomic_DNA"/>
</dbReference>
<dbReference type="Pfam" id="PF04338">
    <property type="entry name" value="DUF481"/>
    <property type="match status" value="1"/>
</dbReference>
<feature type="signal peptide" evidence="1">
    <location>
        <begin position="1"/>
        <end position="29"/>
    </location>
</feature>
<keyword evidence="3" id="KW-1185">Reference proteome</keyword>
<name>A0ABY5ZQL7_9BACT</name>
<protein>
    <submittedName>
        <fullName evidence="2">DUF481 domain-containing protein</fullName>
    </submittedName>
</protein>
<evidence type="ECO:0000313" key="2">
    <source>
        <dbReference type="EMBL" id="UWZ81129.1"/>
    </source>
</evidence>
<accession>A0ABY5ZQL7</accession>
<evidence type="ECO:0000256" key="1">
    <source>
        <dbReference type="SAM" id="SignalP"/>
    </source>
</evidence>
<organism evidence="2 3">
    <name type="scientific">Geoalkalibacter halelectricus</name>
    <dbReference type="NCBI Taxonomy" id="2847045"/>
    <lineage>
        <taxon>Bacteria</taxon>
        <taxon>Pseudomonadati</taxon>
        <taxon>Thermodesulfobacteriota</taxon>
        <taxon>Desulfuromonadia</taxon>
        <taxon>Desulfuromonadales</taxon>
        <taxon>Geoalkalibacteraceae</taxon>
        <taxon>Geoalkalibacter</taxon>
    </lineage>
</organism>
<gene>
    <name evidence="2" type="ORF">L9S41_06965</name>
</gene>
<reference evidence="2" key="1">
    <citation type="journal article" date="2022" name="Environ. Microbiol.">
        <title>Geoalkalibacter halelectricus SAP #1 sp. nov. possessing extracellular electron transfer and mineral#reducing capabilities from a haloalkaline environment.</title>
        <authorList>
            <person name="Yadav S."/>
            <person name="Singh R."/>
            <person name="Sundharam S.S."/>
            <person name="Chaudhary S."/>
            <person name="Krishnamurthi S."/>
            <person name="Patil S.A."/>
        </authorList>
    </citation>
    <scope>NUCLEOTIDE SEQUENCE</scope>
    <source>
        <strain evidence="2">SAP-1</strain>
    </source>
</reference>
<dbReference type="Proteomes" id="UP001060414">
    <property type="component" value="Chromosome"/>
</dbReference>
<sequence>MLRHFKPQFQTLLFATILFIALGANTAGADQITLHNGDRITGTVVDAKGGKLNILTPYAAKFAVTMDQIATIETDAPVTLRFYSTEILKGRLATREGQILLLASEERSDTVIAWDQVRSINVPDITWSGNIFLGGAHQAGNTDRMSLTFGADAVRRSPEDRFSLSFLYNYAEEDGELTTRDAYGSMKYDYFFTPRFYGLLSVELLKDRFKDLNLRAVVGPGVGYQVWDDTRKGLDLEAGVAYFSEDRIDGEDEQWITARLAAIFRYQITPWLRFTDTLILYPHLEDGGEYTLRNDATLITSLGSAWSLRLGNIWERDSDPAPGVKKDDFRTTLALQYSF</sequence>
<dbReference type="InterPro" id="IPR007433">
    <property type="entry name" value="DUF481"/>
</dbReference>